<dbReference type="PANTHER" id="PTHR12526">
    <property type="entry name" value="GLYCOSYLTRANSFERASE"/>
    <property type="match status" value="1"/>
</dbReference>
<dbReference type="Pfam" id="PF00534">
    <property type="entry name" value="Glycos_transf_1"/>
    <property type="match status" value="1"/>
</dbReference>
<comment type="caution">
    <text evidence="2">The sequence shown here is derived from an EMBL/GenBank/DDBJ whole genome shotgun (WGS) entry which is preliminary data.</text>
</comment>
<keyword evidence="2" id="KW-0808">Transferase</keyword>
<dbReference type="Gene3D" id="3.40.50.2000">
    <property type="entry name" value="Glycogen Phosphorylase B"/>
    <property type="match status" value="2"/>
</dbReference>
<evidence type="ECO:0000313" key="2">
    <source>
        <dbReference type="EMBL" id="PZD71626.1"/>
    </source>
</evidence>
<dbReference type="OrthoDB" id="9795068at2"/>
<feature type="domain" description="Glycosyl transferase family 1" evidence="1">
    <location>
        <begin position="202"/>
        <end position="353"/>
    </location>
</feature>
<dbReference type="GO" id="GO:0102710">
    <property type="term" value="F:D-inositol-3-phosphate glycosyltransferase activity"/>
    <property type="evidence" value="ECO:0007669"/>
    <property type="project" value="UniProtKB-EC"/>
</dbReference>
<accession>A0A2W1JCU8</accession>
<dbReference type="EC" id="2.4.1.250" evidence="2"/>
<dbReference type="EMBL" id="PQWO01000015">
    <property type="protein sequence ID" value="PZD71626.1"/>
    <property type="molecule type" value="Genomic_DNA"/>
</dbReference>
<dbReference type="AlphaFoldDB" id="A0A2W1JCU8"/>
<gene>
    <name evidence="2" type="primary">mshA_3</name>
    <name evidence="2" type="ORF">C1752_04990</name>
</gene>
<dbReference type="SUPFAM" id="SSF53756">
    <property type="entry name" value="UDP-Glycosyltransferase/glycogen phosphorylase"/>
    <property type="match status" value="1"/>
</dbReference>
<dbReference type="InterPro" id="IPR001296">
    <property type="entry name" value="Glyco_trans_1"/>
</dbReference>
<evidence type="ECO:0000259" key="1">
    <source>
        <dbReference type="Pfam" id="PF00534"/>
    </source>
</evidence>
<dbReference type="RefSeq" id="WP_110987798.1">
    <property type="nucleotide sequence ID" value="NZ_CAWNWM010000015.1"/>
</dbReference>
<protein>
    <submittedName>
        <fullName evidence="2">D-inositol 3-phosphate glycosyltransferase</fullName>
        <ecNumber evidence="2">2.4.1.250</ecNumber>
    </submittedName>
</protein>
<proteinExistence type="predicted"/>
<evidence type="ECO:0000313" key="3">
    <source>
        <dbReference type="Proteomes" id="UP000248857"/>
    </source>
</evidence>
<dbReference type="Proteomes" id="UP000248857">
    <property type="component" value="Unassembled WGS sequence"/>
</dbReference>
<sequence length="387" mass="43530">MKILLTIHERLTPNAGAAGSTFQLGQHYLSLGHDVTYYSFNDLPQWMPDRLKEVVFPGYLAVHLVACLRRGFIDVVDASTGDVWWWALFLRGERRRPLLSTRSHYLEQLIHLDRLEEQRRGSLKLSWQYPLYRGSLQLLEVAISLRRSDLVLLLNHLEAECVVQQLGVSESHVHIVANGIPESFLGLPLLPMTEAEHQGVAIALVGTYITRKGIQYSVPALNNILKRYPQVRVSFLGTGCSESKVLDDFEVGVRDRITVLPHFEHADLPSLLEDHHIQLFPSLSEAFGKGLVEAMACGLAPITTETAGPLEIVKDGYDAIVVPIRDQAAIEAGLEKLLSDLPFLVELRANAYRTAQRFSWQRTAEHRLTLYKNALQDRQSTSGEQNV</sequence>
<reference evidence="2 3" key="1">
    <citation type="journal article" date="2018" name="Sci. Rep.">
        <title>A novel species of the marine cyanobacterium Acaryochloris with a unique pigment content and lifestyle.</title>
        <authorList>
            <person name="Partensky F."/>
            <person name="Six C."/>
            <person name="Ratin M."/>
            <person name="Garczarek L."/>
            <person name="Vaulot D."/>
            <person name="Probert I."/>
            <person name="Calteau A."/>
            <person name="Gourvil P."/>
            <person name="Marie D."/>
            <person name="Grebert T."/>
            <person name="Bouchier C."/>
            <person name="Le Panse S."/>
            <person name="Gachenot M."/>
            <person name="Rodriguez F."/>
            <person name="Garrido J.L."/>
        </authorList>
    </citation>
    <scope>NUCLEOTIDE SEQUENCE [LARGE SCALE GENOMIC DNA]</scope>
    <source>
        <strain evidence="2 3">RCC1774</strain>
    </source>
</reference>
<keyword evidence="3" id="KW-1185">Reference proteome</keyword>
<organism evidence="2 3">
    <name type="scientific">Acaryochloris thomasi RCC1774</name>
    <dbReference type="NCBI Taxonomy" id="1764569"/>
    <lineage>
        <taxon>Bacteria</taxon>
        <taxon>Bacillati</taxon>
        <taxon>Cyanobacteriota</taxon>
        <taxon>Cyanophyceae</taxon>
        <taxon>Acaryochloridales</taxon>
        <taxon>Acaryochloridaceae</taxon>
        <taxon>Acaryochloris</taxon>
        <taxon>Acaryochloris thomasi</taxon>
    </lineage>
</organism>
<name>A0A2W1JCU8_9CYAN</name>
<dbReference type="CDD" id="cd03801">
    <property type="entry name" value="GT4_PimA-like"/>
    <property type="match status" value="1"/>
</dbReference>
<keyword evidence="2" id="KW-0328">Glycosyltransferase</keyword>